<comment type="caution">
    <text evidence="3">The sequence shown here is derived from an EMBL/GenBank/DDBJ whole genome shotgun (WGS) entry which is preliminary data.</text>
</comment>
<dbReference type="OrthoDB" id="695144at2759"/>
<dbReference type="InterPro" id="IPR001810">
    <property type="entry name" value="F-box_dom"/>
</dbReference>
<dbReference type="InterPro" id="IPR036047">
    <property type="entry name" value="F-box-like_dom_sf"/>
</dbReference>
<feature type="compositionally biased region" description="Basic residues" evidence="1">
    <location>
        <begin position="107"/>
        <end position="117"/>
    </location>
</feature>
<evidence type="ECO:0000256" key="1">
    <source>
        <dbReference type="SAM" id="MobiDB-lite"/>
    </source>
</evidence>
<feature type="domain" description="F-box" evidence="2">
    <location>
        <begin position="13"/>
        <end position="59"/>
    </location>
</feature>
<dbReference type="CDD" id="cd22157">
    <property type="entry name" value="F-box_AtFBW1-like"/>
    <property type="match status" value="1"/>
</dbReference>
<reference evidence="4" key="1">
    <citation type="journal article" date="2019" name="Nat. Commun.">
        <title>The genome of broomcorn millet.</title>
        <authorList>
            <person name="Zou C."/>
            <person name="Miki D."/>
            <person name="Li D."/>
            <person name="Tang Q."/>
            <person name="Xiao L."/>
            <person name="Rajput S."/>
            <person name="Deng P."/>
            <person name="Jia W."/>
            <person name="Huang R."/>
            <person name="Zhang M."/>
            <person name="Sun Y."/>
            <person name="Hu J."/>
            <person name="Fu X."/>
            <person name="Schnable P.S."/>
            <person name="Li F."/>
            <person name="Zhang H."/>
            <person name="Feng B."/>
            <person name="Zhu X."/>
            <person name="Liu R."/>
            <person name="Schnable J.C."/>
            <person name="Zhu J.-K."/>
            <person name="Zhang H."/>
        </authorList>
    </citation>
    <scope>NUCLEOTIDE SEQUENCE [LARGE SCALE GENOMIC DNA]</scope>
</reference>
<dbReference type="SMART" id="SM00256">
    <property type="entry name" value="FBOX"/>
    <property type="match status" value="1"/>
</dbReference>
<dbReference type="PANTHER" id="PTHR31672:SF13">
    <property type="entry name" value="F-BOX PROTEIN CPR30-LIKE"/>
    <property type="match status" value="1"/>
</dbReference>
<evidence type="ECO:0000313" key="4">
    <source>
        <dbReference type="Proteomes" id="UP000275267"/>
    </source>
</evidence>
<accession>A0A3L6STS3</accession>
<dbReference type="AlphaFoldDB" id="A0A3L6STS3"/>
<gene>
    <name evidence="3" type="ORF">C2845_PM05G01460</name>
</gene>
<proteinExistence type="predicted"/>
<feature type="region of interest" description="Disordered" evidence="1">
    <location>
        <begin position="98"/>
        <end position="128"/>
    </location>
</feature>
<sequence>MAPSSKKARAAAAPCHQNLPDELLEEILARMPAKSVLRCRCLSRSWAAALSSDAFVDKHLDLANRRYREALPPAGLRRRVHGVRLVAGAREEAGRLHAAHARPAQHAQRHPRRRHPPVPRALAPATRRRQAIAALPDGRMAGDRRPGRDYASFGLGYDARARAHKVVRLLYHDFRPAGCDIYDVGAGSAGHWRPAASGAVPPERARMNQMGVFAHGHVHWVTMTYSRDGEGIVSFSMAREEFGHVTPPPPVRVGEGIRLTELAGCLCLLSAPHSPKSPQKYISIWLLAPAGSWEQHCHIDLTMLPPPPPEVGDDFMFNGVTPLALVNGGRRILFVSEEYQVAAYCLATGSLEELIVRGIRGRGHLGGAHNHQLVPYEESLMPAGRPFEDILFSPPPARALSVASRRLPARALGCLKLVCRSWRAMSESDRFVASQNARARETAAASSPVPVVFVAPFEFFELASSLASCSGGGGDSGADGAGQIPPLSRSRVVCRKACHGLLLLSHQHSNAVSLRNPVTRSVGTFVFSGEGHGCAGLGYDPSREEHVLVRLSYASDATAECQVWPLRDLRPRTLASPPPIPAAVNVPPVHVGGKMYLPGEPRIGATAILAFDIPTETFEVVPAPPVLLDADGGDTMVLTELDGKLCAAHTSASTETVTVWSKNDAEAGWTMTQHAMQLQRWPEFSPRSAELAVPVAVDPRDGRVLVDIVSMYTNETKQPKFVNGYVHTSV</sequence>
<dbReference type="InterPro" id="IPR050796">
    <property type="entry name" value="SCF_F-box_component"/>
</dbReference>
<name>A0A3L6STS3_PANMI</name>
<keyword evidence="4" id="KW-1185">Reference proteome</keyword>
<evidence type="ECO:0000313" key="3">
    <source>
        <dbReference type="EMBL" id="RLN27779.1"/>
    </source>
</evidence>
<dbReference type="SUPFAM" id="SSF81383">
    <property type="entry name" value="F-box domain"/>
    <property type="match status" value="2"/>
</dbReference>
<dbReference type="PROSITE" id="PS50181">
    <property type="entry name" value="FBOX"/>
    <property type="match status" value="1"/>
</dbReference>
<evidence type="ECO:0000259" key="2">
    <source>
        <dbReference type="PROSITE" id="PS50181"/>
    </source>
</evidence>
<protein>
    <submittedName>
        <fullName evidence="3">F-box domain containing protein</fullName>
    </submittedName>
</protein>
<dbReference type="Gene3D" id="1.20.1280.50">
    <property type="match status" value="1"/>
</dbReference>
<organism evidence="3 4">
    <name type="scientific">Panicum miliaceum</name>
    <name type="common">Proso millet</name>
    <name type="synonym">Broomcorn millet</name>
    <dbReference type="NCBI Taxonomy" id="4540"/>
    <lineage>
        <taxon>Eukaryota</taxon>
        <taxon>Viridiplantae</taxon>
        <taxon>Streptophyta</taxon>
        <taxon>Embryophyta</taxon>
        <taxon>Tracheophyta</taxon>
        <taxon>Spermatophyta</taxon>
        <taxon>Magnoliopsida</taxon>
        <taxon>Liliopsida</taxon>
        <taxon>Poales</taxon>
        <taxon>Poaceae</taxon>
        <taxon>PACMAD clade</taxon>
        <taxon>Panicoideae</taxon>
        <taxon>Panicodae</taxon>
        <taxon>Paniceae</taxon>
        <taxon>Panicinae</taxon>
        <taxon>Panicum</taxon>
        <taxon>Panicum sect. Panicum</taxon>
    </lineage>
</organism>
<dbReference type="InterPro" id="IPR013187">
    <property type="entry name" value="F-box-assoc_dom_typ3"/>
</dbReference>
<dbReference type="Pfam" id="PF00646">
    <property type="entry name" value="F-box"/>
    <property type="match status" value="1"/>
</dbReference>
<dbReference type="STRING" id="4540.A0A3L6STS3"/>
<dbReference type="EMBL" id="PQIB02000003">
    <property type="protein sequence ID" value="RLN27779.1"/>
    <property type="molecule type" value="Genomic_DNA"/>
</dbReference>
<dbReference type="Pfam" id="PF08268">
    <property type="entry name" value="FBA_3"/>
    <property type="match status" value="2"/>
</dbReference>
<dbReference type="NCBIfam" id="TIGR01640">
    <property type="entry name" value="F_box_assoc_1"/>
    <property type="match status" value="2"/>
</dbReference>
<dbReference type="InterPro" id="IPR017451">
    <property type="entry name" value="F-box-assoc_interact_dom"/>
</dbReference>
<dbReference type="Proteomes" id="UP000275267">
    <property type="component" value="Unassembled WGS sequence"/>
</dbReference>
<dbReference type="PANTHER" id="PTHR31672">
    <property type="entry name" value="BNACNNG10540D PROTEIN"/>
    <property type="match status" value="1"/>
</dbReference>